<feature type="repeat" description="PPR" evidence="3">
    <location>
        <begin position="198"/>
        <end position="232"/>
    </location>
</feature>
<reference evidence="7 8" key="1">
    <citation type="submission" date="2023-10" db="EMBL/GenBank/DDBJ databases">
        <authorList>
            <person name="Maclean D."/>
            <person name="Macfadyen A."/>
        </authorList>
    </citation>
    <scope>NUCLEOTIDE SEQUENCE [LARGE SCALE GENOMIC DNA]</scope>
</reference>
<dbReference type="Pfam" id="PF17177">
    <property type="entry name" value="PPR_long"/>
    <property type="match status" value="1"/>
</dbReference>
<evidence type="ECO:0000256" key="2">
    <source>
        <dbReference type="ARBA" id="ARBA00022737"/>
    </source>
</evidence>
<dbReference type="Gene3D" id="1.25.40.10">
    <property type="entry name" value="Tetratricopeptide repeat domain"/>
    <property type="match status" value="1"/>
</dbReference>
<keyword evidence="8" id="KW-1185">Reference proteome</keyword>
<evidence type="ECO:0000256" key="3">
    <source>
        <dbReference type="PROSITE-ProRule" id="PRU00708"/>
    </source>
</evidence>
<dbReference type="Proteomes" id="UP001314263">
    <property type="component" value="Unassembled WGS sequence"/>
</dbReference>
<feature type="repeat" description="PPR" evidence="3">
    <location>
        <begin position="233"/>
        <end position="267"/>
    </location>
</feature>
<dbReference type="SMART" id="SM00463">
    <property type="entry name" value="SMR"/>
    <property type="match status" value="1"/>
</dbReference>
<feature type="domain" description="Smr" evidence="6">
    <location>
        <begin position="343"/>
        <end position="461"/>
    </location>
</feature>
<evidence type="ECO:0000313" key="8">
    <source>
        <dbReference type="Proteomes" id="UP001314263"/>
    </source>
</evidence>
<dbReference type="AlphaFoldDB" id="A0AAV1HZ95"/>
<feature type="region of interest" description="Disordered" evidence="4">
    <location>
        <begin position="1"/>
        <end position="23"/>
    </location>
</feature>
<dbReference type="NCBIfam" id="TIGR00756">
    <property type="entry name" value="PPR"/>
    <property type="match status" value="2"/>
</dbReference>
<dbReference type="InterPro" id="IPR002625">
    <property type="entry name" value="Smr_dom"/>
</dbReference>
<evidence type="ECO:0000259" key="6">
    <source>
        <dbReference type="PROSITE" id="PS50828"/>
    </source>
</evidence>
<comment type="caution">
    <text evidence="7">The sequence shown here is derived from an EMBL/GenBank/DDBJ whole genome shotgun (WGS) entry which is preliminary data.</text>
</comment>
<keyword evidence="2" id="KW-0677">Repeat</keyword>
<organism evidence="7 8">
    <name type="scientific">Coccomyxa viridis</name>
    <dbReference type="NCBI Taxonomy" id="1274662"/>
    <lineage>
        <taxon>Eukaryota</taxon>
        <taxon>Viridiplantae</taxon>
        <taxon>Chlorophyta</taxon>
        <taxon>core chlorophytes</taxon>
        <taxon>Trebouxiophyceae</taxon>
        <taxon>Trebouxiophyceae incertae sedis</taxon>
        <taxon>Coccomyxaceae</taxon>
        <taxon>Coccomyxa</taxon>
    </lineage>
</organism>
<evidence type="ECO:0000256" key="1">
    <source>
        <dbReference type="ARBA" id="ARBA00007626"/>
    </source>
</evidence>
<proteinExistence type="inferred from homology"/>
<dbReference type="InterPro" id="IPR011990">
    <property type="entry name" value="TPR-like_helical_dom_sf"/>
</dbReference>
<feature type="transmembrane region" description="Helical" evidence="5">
    <location>
        <begin position="485"/>
        <end position="507"/>
    </location>
</feature>
<evidence type="ECO:0000313" key="7">
    <source>
        <dbReference type="EMBL" id="CAK0755540.1"/>
    </source>
</evidence>
<dbReference type="InterPro" id="IPR002885">
    <property type="entry name" value="PPR_rpt"/>
</dbReference>
<dbReference type="InterPro" id="IPR033443">
    <property type="entry name" value="PROP1-like_PPR_dom"/>
</dbReference>
<keyword evidence="5" id="KW-1133">Transmembrane helix</keyword>
<dbReference type="EMBL" id="CAUYUE010000003">
    <property type="protein sequence ID" value="CAK0755540.1"/>
    <property type="molecule type" value="Genomic_DNA"/>
</dbReference>
<evidence type="ECO:0000256" key="4">
    <source>
        <dbReference type="SAM" id="MobiDB-lite"/>
    </source>
</evidence>
<name>A0AAV1HZ95_9CHLO</name>
<evidence type="ECO:0000256" key="5">
    <source>
        <dbReference type="SAM" id="Phobius"/>
    </source>
</evidence>
<dbReference type="PROSITE" id="PS50828">
    <property type="entry name" value="SMR"/>
    <property type="match status" value="1"/>
</dbReference>
<gene>
    <name evidence="7" type="ORF">CVIRNUC_002382</name>
</gene>
<dbReference type="PANTHER" id="PTHR47447:SF17">
    <property type="entry name" value="OS12G0638900 PROTEIN"/>
    <property type="match status" value="1"/>
</dbReference>
<sequence length="511" mass="56565">MLGRPLRRHLGPGHSPLRRTTWSTEGLPAAQGTPFAYWLQCQYKGSLSQADTTEEWKRFAAATRRSDAKAAYLLRDELLAKDCRESNRLRADNSIINLHARRREPHLAFAFAETMPARSSRTYLALLVVCAKASPPPYNLPEECAERAQHIFNDMLRAGIHPEDWHFHVLMDCQGKAVMLDEALTTFERMKAAGHHPDSVTLSLLLSACKRAKNQQKALQLFDELTAQGVEPNLYAWNTLIGVFGSVEDVDGAYQVWLKMLQSGVTPDMHTQRALAEAFSAAPRLGAELVRKAFEMQSPEDAAIAEEDGQGAHKATARQGHSSAALKIGDVDLSVPLEDPFFLSVRGLSQAAARIAVHMRMERIVQDWEEHVSPELPGKDTGEGWASPRMDISRSVASKVGAELDSTEARPPPDLVIVVGKGSRSMGSAVLKQLVEDMLRDRGLPCSLDPHNEGRLIVAGKELAAYVQQQRQEQDRSSYWRIARWQYAAVGAGLSALLSMYIVPLTLKHAI</sequence>
<dbReference type="PROSITE" id="PS51375">
    <property type="entry name" value="PPR"/>
    <property type="match status" value="2"/>
</dbReference>
<comment type="similarity">
    <text evidence="1">Belongs to the PPR family. P subfamily.</text>
</comment>
<keyword evidence="5" id="KW-0812">Transmembrane</keyword>
<keyword evidence="5" id="KW-0472">Membrane</keyword>
<dbReference type="PANTHER" id="PTHR47447">
    <property type="entry name" value="OS03G0856100 PROTEIN"/>
    <property type="match status" value="1"/>
</dbReference>
<feature type="compositionally biased region" description="Basic residues" evidence="4">
    <location>
        <begin position="1"/>
        <end position="11"/>
    </location>
</feature>
<accession>A0AAV1HZ95</accession>
<protein>
    <recommendedName>
        <fullName evidence="6">Smr domain-containing protein</fullName>
    </recommendedName>
</protein>